<evidence type="ECO:0000313" key="3">
    <source>
        <dbReference type="Proteomes" id="UP001589607"/>
    </source>
</evidence>
<evidence type="ECO:0000313" key="2">
    <source>
        <dbReference type="EMBL" id="MFB9095692.1"/>
    </source>
</evidence>
<reference evidence="2 3" key="1">
    <citation type="submission" date="2024-09" db="EMBL/GenBank/DDBJ databases">
        <authorList>
            <person name="Sun Q."/>
            <person name="Mori K."/>
        </authorList>
    </citation>
    <scope>NUCLEOTIDE SEQUENCE [LARGE SCALE GENOMIC DNA]</scope>
    <source>
        <strain evidence="2 3">CECT 7955</strain>
    </source>
</reference>
<evidence type="ECO:0000256" key="1">
    <source>
        <dbReference type="SAM" id="SignalP"/>
    </source>
</evidence>
<sequence>MKNLKIVIVLFLIQFCYAQVDGTYRTDFGIVKLIQEDSIVYGDYGERGTVVGKFIVDKFNGQGYLVGTFAHGDNKWGSFKWSFVSNTFSGKWGWNSSLSGGNWNGEIIYDKPSTTMKSAIWSGIWNTDFGKIVLEQTGNKVKGKYRNLGYIEATVVGDKLIGTFTNNGSKGNFEFTMECNAFKGKWSWNNSLTDKWNGTKATKSNLCDDSPYSGLYRIKVIDMQTTCIGRSQLASTIQLYGAIGVRIYGKSKSGTIDIPSIKNYPARIWDYSGGSNTFDVKQNAGAKYNDVYGDAIFYLGKKAINKERFYLIKGELANQELQVNVQCNLQEEKNLRQDINFGFHQRSILIKDVKMGKPNYFIIVNGDNTFRITYIVDKL</sequence>
<protein>
    <recommendedName>
        <fullName evidence="4">MORN repeat-containing protein</fullName>
    </recommendedName>
</protein>
<proteinExistence type="predicted"/>
<feature type="chain" id="PRO_5045887073" description="MORN repeat-containing protein" evidence="1">
    <location>
        <begin position="19"/>
        <end position="379"/>
    </location>
</feature>
<accession>A0ABV5GJY4</accession>
<gene>
    <name evidence="2" type="ORF">ACFFVF_04140</name>
</gene>
<keyword evidence="3" id="KW-1185">Reference proteome</keyword>
<comment type="caution">
    <text evidence="2">The sequence shown here is derived from an EMBL/GenBank/DDBJ whole genome shotgun (WGS) entry which is preliminary data.</text>
</comment>
<dbReference type="Proteomes" id="UP001589607">
    <property type="component" value="Unassembled WGS sequence"/>
</dbReference>
<keyword evidence="1" id="KW-0732">Signal</keyword>
<evidence type="ECO:0008006" key="4">
    <source>
        <dbReference type="Google" id="ProtNLM"/>
    </source>
</evidence>
<name>A0ABV5GJY4_9FLAO</name>
<feature type="signal peptide" evidence="1">
    <location>
        <begin position="1"/>
        <end position="18"/>
    </location>
</feature>
<dbReference type="RefSeq" id="WP_236455027.1">
    <property type="nucleotide sequence ID" value="NZ_CBCSGE010000004.1"/>
</dbReference>
<dbReference type="EMBL" id="JBHMEY010000009">
    <property type="protein sequence ID" value="MFB9095692.1"/>
    <property type="molecule type" value="Genomic_DNA"/>
</dbReference>
<organism evidence="2 3">
    <name type="scientific">Flavobacterium jumunjinense</name>
    <dbReference type="NCBI Taxonomy" id="998845"/>
    <lineage>
        <taxon>Bacteria</taxon>
        <taxon>Pseudomonadati</taxon>
        <taxon>Bacteroidota</taxon>
        <taxon>Flavobacteriia</taxon>
        <taxon>Flavobacteriales</taxon>
        <taxon>Flavobacteriaceae</taxon>
        <taxon>Flavobacterium</taxon>
    </lineage>
</organism>